<evidence type="ECO:0000313" key="1">
    <source>
        <dbReference type="EMBL" id="GAA3144260.1"/>
    </source>
</evidence>
<organism evidence="1 2">
    <name type="scientific">Planomonospora alba</name>
    <dbReference type="NCBI Taxonomy" id="161354"/>
    <lineage>
        <taxon>Bacteria</taxon>
        <taxon>Bacillati</taxon>
        <taxon>Actinomycetota</taxon>
        <taxon>Actinomycetes</taxon>
        <taxon>Streptosporangiales</taxon>
        <taxon>Streptosporangiaceae</taxon>
        <taxon>Planomonospora</taxon>
    </lineage>
</organism>
<dbReference type="EMBL" id="BAAAUT010000031">
    <property type="protein sequence ID" value="GAA3144260.1"/>
    <property type="molecule type" value="Genomic_DNA"/>
</dbReference>
<gene>
    <name evidence="1" type="ORF">GCM10010466_39220</name>
</gene>
<reference evidence="2" key="1">
    <citation type="journal article" date="2019" name="Int. J. Syst. Evol. Microbiol.">
        <title>The Global Catalogue of Microorganisms (GCM) 10K type strain sequencing project: providing services to taxonomists for standard genome sequencing and annotation.</title>
        <authorList>
            <consortium name="The Broad Institute Genomics Platform"/>
            <consortium name="The Broad Institute Genome Sequencing Center for Infectious Disease"/>
            <person name="Wu L."/>
            <person name="Ma J."/>
        </authorList>
    </citation>
    <scope>NUCLEOTIDE SEQUENCE [LARGE SCALE GENOMIC DNA]</scope>
    <source>
        <strain evidence="2">JCM 9373</strain>
    </source>
</reference>
<evidence type="ECO:0000313" key="2">
    <source>
        <dbReference type="Proteomes" id="UP001500320"/>
    </source>
</evidence>
<dbReference type="RefSeq" id="WP_344861543.1">
    <property type="nucleotide sequence ID" value="NZ_BAAAUT010000031.1"/>
</dbReference>
<proteinExistence type="predicted"/>
<keyword evidence="2" id="KW-1185">Reference proteome</keyword>
<comment type="caution">
    <text evidence="1">The sequence shown here is derived from an EMBL/GenBank/DDBJ whole genome shotgun (WGS) entry which is preliminary data.</text>
</comment>
<sequence length="94" mass="10177">MTIPDPTSAAATDDDSKLCVVILPQNKVQTLLQGLHAACDEYRDHDECAACDAEKEHTGNPDATCEDLDHEQENVGRWQGIAAEITAHTGVTYP</sequence>
<name>A0ABP6NEY2_9ACTN</name>
<accession>A0ABP6NEY2</accession>
<dbReference type="Proteomes" id="UP001500320">
    <property type="component" value="Unassembled WGS sequence"/>
</dbReference>
<protein>
    <submittedName>
        <fullName evidence="1">Uncharacterized protein</fullName>
    </submittedName>
</protein>